<keyword evidence="1" id="KW-0812">Transmembrane</keyword>
<comment type="caution">
    <text evidence="2">The sequence shown here is derived from an EMBL/GenBank/DDBJ whole genome shotgun (WGS) entry which is preliminary data.</text>
</comment>
<dbReference type="AlphaFoldDB" id="A0A843TTB8"/>
<keyword evidence="1" id="KW-1133">Transmembrane helix</keyword>
<evidence type="ECO:0000313" key="2">
    <source>
        <dbReference type="EMBL" id="MQL73197.1"/>
    </source>
</evidence>
<proteinExistence type="predicted"/>
<feature type="transmembrane region" description="Helical" evidence="1">
    <location>
        <begin position="122"/>
        <end position="139"/>
    </location>
</feature>
<keyword evidence="1" id="KW-0472">Membrane</keyword>
<gene>
    <name evidence="2" type="ORF">Taro_005535</name>
</gene>
<evidence type="ECO:0000256" key="1">
    <source>
        <dbReference type="SAM" id="Phobius"/>
    </source>
</evidence>
<dbReference type="EMBL" id="NMUH01000156">
    <property type="protein sequence ID" value="MQL73197.1"/>
    <property type="molecule type" value="Genomic_DNA"/>
</dbReference>
<feature type="transmembrane region" description="Helical" evidence="1">
    <location>
        <begin position="65"/>
        <end position="83"/>
    </location>
</feature>
<organism evidence="2 3">
    <name type="scientific">Colocasia esculenta</name>
    <name type="common">Wild taro</name>
    <name type="synonym">Arum esculentum</name>
    <dbReference type="NCBI Taxonomy" id="4460"/>
    <lineage>
        <taxon>Eukaryota</taxon>
        <taxon>Viridiplantae</taxon>
        <taxon>Streptophyta</taxon>
        <taxon>Embryophyta</taxon>
        <taxon>Tracheophyta</taxon>
        <taxon>Spermatophyta</taxon>
        <taxon>Magnoliopsida</taxon>
        <taxon>Liliopsida</taxon>
        <taxon>Araceae</taxon>
        <taxon>Aroideae</taxon>
        <taxon>Colocasieae</taxon>
        <taxon>Colocasia</taxon>
    </lineage>
</organism>
<sequence length="170" mass="18019">MISSPCNGADGGSPPPVCTYAIARHGLLHAPTHSAALSLYFVILVLLLDITALVLYLVYRPSKPCFAVVFAAIYTLTHLWHHYHHIADVVVTAGVGRDNMVVMSLVIDGVSVPLSSGLAADQAYGTVALWLVVVGWLRVSMGESGAGGNGAPKLVMFNKQIMYAETVEAT</sequence>
<accession>A0A843TTB8</accession>
<reference evidence="2" key="1">
    <citation type="submission" date="2017-07" db="EMBL/GenBank/DDBJ databases">
        <title>Taro Niue Genome Assembly and Annotation.</title>
        <authorList>
            <person name="Atibalentja N."/>
            <person name="Keating K."/>
            <person name="Fields C.J."/>
        </authorList>
    </citation>
    <scope>NUCLEOTIDE SEQUENCE</scope>
    <source>
        <strain evidence="2">Niue_2</strain>
        <tissue evidence="2">Leaf</tissue>
    </source>
</reference>
<name>A0A843TTB8_COLES</name>
<protein>
    <submittedName>
        <fullName evidence="2">Uncharacterized protein</fullName>
    </submittedName>
</protein>
<feature type="transmembrane region" description="Helical" evidence="1">
    <location>
        <begin position="37"/>
        <end position="58"/>
    </location>
</feature>
<dbReference type="Proteomes" id="UP000652761">
    <property type="component" value="Unassembled WGS sequence"/>
</dbReference>
<evidence type="ECO:0000313" key="3">
    <source>
        <dbReference type="Proteomes" id="UP000652761"/>
    </source>
</evidence>
<keyword evidence="3" id="KW-1185">Reference proteome</keyword>